<evidence type="ECO:0000313" key="2">
    <source>
        <dbReference type="EMBL" id="TKR73696.1"/>
    </source>
</evidence>
<dbReference type="Proteomes" id="UP000298663">
    <property type="component" value="Unassembled WGS sequence"/>
</dbReference>
<feature type="transmembrane region" description="Helical" evidence="1">
    <location>
        <begin position="24"/>
        <end position="42"/>
    </location>
</feature>
<reference evidence="2 3" key="1">
    <citation type="journal article" date="2015" name="Genome Biol.">
        <title>Comparative genomics of Steinernema reveals deeply conserved gene regulatory networks.</title>
        <authorList>
            <person name="Dillman A.R."/>
            <person name="Macchietto M."/>
            <person name="Porter C.F."/>
            <person name="Rogers A."/>
            <person name="Williams B."/>
            <person name="Antoshechkin I."/>
            <person name="Lee M.M."/>
            <person name="Goodwin Z."/>
            <person name="Lu X."/>
            <person name="Lewis E.E."/>
            <person name="Goodrich-Blair H."/>
            <person name="Stock S.P."/>
            <person name="Adams B.J."/>
            <person name="Sternberg P.W."/>
            <person name="Mortazavi A."/>
        </authorList>
    </citation>
    <scope>NUCLEOTIDE SEQUENCE [LARGE SCALE GENOMIC DNA]</scope>
    <source>
        <strain evidence="2 3">ALL</strain>
    </source>
</reference>
<keyword evidence="1" id="KW-0472">Membrane</keyword>
<name>A0A4U5MV41_STECR</name>
<accession>A0A4U5MV41</accession>
<comment type="caution">
    <text evidence="2">The sequence shown here is derived from an EMBL/GenBank/DDBJ whole genome shotgun (WGS) entry which is preliminary data.</text>
</comment>
<protein>
    <submittedName>
        <fullName evidence="2">Uncharacterized protein</fullName>
    </submittedName>
</protein>
<keyword evidence="1" id="KW-0812">Transmembrane</keyword>
<sequence length="98" mass="11142">MLYEVTDSDWIDTYRPMGEGKLEFALAATTYILTLAHFAAGASRFYRRFCGQCTSSAPQFLGDVGILIRHSVIASYAHIYQQQLKTETKQGRTISWNR</sequence>
<dbReference type="AlphaFoldDB" id="A0A4U5MV41"/>
<evidence type="ECO:0000256" key="1">
    <source>
        <dbReference type="SAM" id="Phobius"/>
    </source>
</evidence>
<proteinExistence type="predicted"/>
<keyword evidence="3" id="KW-1185">Reference proteome</keyword>
<gene>
    <name evidence="2" type="ORF">L596_020977</name>
</gene>
<evidence type="ECO:0000313" key="3">
    <source>
        <dbReference type="Proteomes" id="UP000298663"/>
    </source>
</evidence>
<reference evidence="2 3" key="2">
    <citation type="journal article" date="2019" name="G3 (Bethesda)">
        <title>Hybrid Assembly of the Genome of the Entomopathogenic Nematode Steinernema carpocapsae Identifies the X-Chromosome.</title>
        <authorList>
            <person name="Serra L."/>
            <person name="Macchietto M."/>
            <person name="Macias-Munoz A."/>
            <person name="McGill C.J."/>
            <person name="Rodriguez I.M."/>
            <person name="Rodriguez B."/>
            <person name="Murad R."/>
            <person name="Mortazavi A."/>
        </authorList>
    </citation>
    <scope>NUCLEOTIDE SEQUENCE [LARGE SCALE GENOMIC DNA]</scope>
    <source>
        <strain evidence="2 3">ALL</strain>
    </source>
</reference>
<organism evidence="2 3">
    <name type="scientific">Steinernema carpocapsae</name>
    <name type="common">Entomopathogenic nematode</name>
    <dbReference type="NCBI Taxonomy" id="34508"/>
    <lineage>
        <taxon>Eukaryota</taxon>
        <taxon>Metazoa</taxon>
        <taxon>Ecdysozoa</taxon>
        <taxon>Nematoda</taxon>
        <taxon>Chromadorea</taxon>
        <taxon>Rhabditida</taxon>
        <taxon>Tylenchina</taxon>
        <taxon>Panagrolaimomorpha</taxon>
        <taxon>Strongyloidoidea</taxon>
        <taxon>Steinernematidae</taxon>
        <taxon>Steinernema</taxon>
    </lineage>
</organism>
<dbReference type="EMBL" id="AZBU02000006">
    <property type="protein sequence ID" value="TKR73696.1"/>
    <property type="molecule type" value="Genomic_DNA"/>
</dbReference>
<keyword evidence="1" id="KW-1133">Transmembrane helix</keyword>